<dbReference type="PANTHER" id="PTHR22726:SF1">
    <property type="entry name" value="METALLOENDOPEPTIDASE OMA1, MITOCHONDRIAL"/>
    <property type="match status" value="1"/>
</dbReference>
<evidence type="ECO:0000256" key="2">
    <source>
        <dbReference type="ARBA" id="ARBA00022723"/>
    </source>
</evidence>
<dbReference type="AlphaFoldDB" id="A0AAN8IJH8"/>
<keyword evidence="4 6" id="KW-0862">Zinc</keyword>
<evidence type="ECO:0000256" key="7">
    <source>
        <dbReference type="SAM" id="MobiDB-lite"/>
    </source>
</evidence>
<evidence type="ECO:0000313" key="10">
    <source>
        <dbReference type="Proteomes" id="UP001316803"/>
    </source>
</evidence>
<gene>
    <name evidence="9" type="primary">OMA1</name>
    <name evidence="9" type="ORF">OHC33_008680</name>
</gene>
<keyword evidence="5 6" id="KW-0482">Metalloprotease</keyword>
<dbReference type="GO" id="GO:0005743">
    <property type="term" value="C:mitochondrial inner membrane"/>
    <property type="evidence" value="ECO:0007669"/>
    <property type="project" value="TreeGrafter"/>
</dbReference>
<dbReference type="Pfam" id="PF01435">
    <property type="entry name" value="Peptidase_M48"/>
    <property type="match status" value="1"/>
</dbReference>
<accession>A0AAN8IJH8</accession>
<keyword evidence="2" id="KW-0479">Metal-binding</keyword>
<dbReference type="Gene3D" id="3.30.2010.10">
    <property type="entry name" value="Metalloproteases ('zincins'), catalytic domain"/>
    <property type="match status" value="1"/>
</dbReference>
<organism evidence="9 10">
    <name type="scientific">Knufia fluminis</name>
    <dbReference type="NCBI Taxonomy" id="191047"/>
    <lineage>
        <taxon>Eukaryota</taxon>
        <taxon>Fungi</taxon>
        <taxon>Dikarya</taxon>
        <taxon>Ascomycota</taxon>
        <taxon>Pezizomycotina</taxon>
        <taxon>Eurotiomycetes</taxon>
        <taxon>Chaetothyriomycetidae</taxon>
        <taxon>Chaetothyriales</taxon>
        <taxon>Trichomeriaceae</taxon>
        <taxon>Knufia</taxon>
    </lineage>
</organism>
<proteinExistence type="inferred from homology"/>
<keyword evidence="1 6" id="KW-0645">Protease</keyword>
<evidence type="ECO:0000259" key="8">
    <source>
        <dbReference type="Pfam" id="PF01435"/>
    </source>
</evidence>
<dbReference type="InterPro" id="IPR051156">
    <property type="entry name" value="Mito/Outer_Membr_Metalloprot"/>
</dbReference>
<dbReference type="EMBL" id="JAKLMC020000028">
    <property type="protein sequence ID" value="KAK5950212.1"/>
    <property type="molecule type" value="Genomic_DNA"/>
</dbReference>
<evidence type="ECO:0000256" key="4">
    <source>
        <dbReference type="ARBA" id="ARBA00022833"/>
    </source>
</evidence>
<name>A0AAN8IJH8_9EURO</name>
<evidence type="ECO:0000256" key="5">
    <source>
        <dbReference type="ARBA" id="ARBA00023049"/>
    </source>
</evidence>
<comment type="similarity">
    <text evidence="6">Belongs to the peptidase M48 family.</text>
</comment>
<feature type="compositionally biased region" description="Gly residues" evidence="7">
    <location>
        <begin position="354"/>
        <end position="363"/>
    </location>
</feature>
<keyword evidence="3 6" id="KW-0378">Hydrolase</keyword>
<evidence type="ECO:0000256" key="1">
    <source>
        <dbReference type="ARBA" id="ARBA00022670"/>
    </source>
</evidence>
<dbReference type="CDD" id="cd07331">
    <property type="entry name" value="M48C_Oma1_like"/>
    <property type="match status" value="1"/>
</dbReference>
<dbReference type="GO" id="GO:0004222">
    <property type="term" value="F:metalloendopeptidase activity"/>
    <property type="evidence" value="ECO:0007669"/>
    <property type="project" value="InterPro"/>
</dbReference>
<dbReference type="GO" id="GO:0046872">
    <property type="term" value="F:metal ion binding"/>
    <property type="evidence" value="ECO:0007669"/>
    <property type="project" value="UniProtKB-KW"/>
</dbReference>
<dbReference type="PANTHER" id="PTHR22726">
    <property type="entry name" value="METALLOENDOPEPTIDASE OMA1"/>
    <property type="match status" value="1"/>
</dbReference>
<sequence length="372" mass="40983">MNSLRLSFRTLPRRPPVTLPTFSRSTRRYASYQRFPDRRGSTGQRGRSYGPYSTFGPYARLQYIWRNYRPAVLVAGAGGTTFYVINLEQVPITGRRRFNIISPERETSLVSDAAYQQTVSQFRGKILPRDHPHTQLVARIVERLLPAAHGLGGSDWQVHVVDGPDQANAFVLPGGKVFVFTGIMPIAQDENGLAAVLGHEIAHNVAHHVGERLSRQVFTLAAAFLLSLVFDVSGQFGNGIADLALTLPNGRTQESEADHIGLLMMAEACYDPRQAPNLWKRMAENEKKRGGAPPAFLSTHPSSGTRGQAMEKWMPEAMGKYEESDCSITARGLNEFRKIADVGRRMGGNMSILTGGGGRGGGRSTQDDDWPF</sequence>
<dbReference type="Proteomes" id="UP001316803">
    <property type="component" value="Unassembled WGS sequence"/>
</dbReference>
<dbReference type="GO" id="GO:0006515">
    <property type="term" value="P:protein quality control for misfolded or incompletely synthesized proteins"/>
    <property type="evidence" value="ECO:0007669"/>
    <property type="project" value="TreeGrafter"/>
</dbReference>
<comment type="caution">
    <text evidence="9">The sequence shown here is derived from an EMBL/GenBank/DDBJ whole genome shotgun (WGS) entry which is preliminary data.</text>
</comment>
<protein>
    <submittedName>
        <fullName evidence="9">Metalloendopeptidase</fullName>
    </submittedName>
</protein>
<dbReference type="InterPro" id="IPR001915">
    <property type="entry name" value="Peptidase_M48"/>
</dbReference>
<evidence type="ECO:0000256" key="3">
    <source>
        <dbReference type="ARBA" id="ARBA00022801"/>
    </source>
</evidence>
<comment type="cofactor">
    <cofactor evidence="6">
        <name>Zn(2+)</name>
        <dbReference type="ChEBI" id="CHEBI:29105"/>
    </cofactor>
    <text evidence="6">Binds 1 zinc ion per subunit.</text>
</comment>
<evidence type="ECO:0000256" key="6">
    <source>
        <dbReference type="RuleBase" id="RU003983"/>
    </source>
</evidence>
<reference evidence="9 10" key="1">
    <citation type="submission" date="2022-12" db="EMBL/GenBank/DDBJ databases">
        <title>Genomic features and morphological characterization of a novel Knufia sp. strain isolated from spacecraft assembly facility.</title>
        <authorList>
            <person name="Teixeira M."/>
            <person name="Chander A.M."/>
            <person name="Stajich J.E."/>
            <person name="Venkateswaran K."/>
        </authorList>
    </citation>
    <scope>NUCLEOTIDE SEQUENCE [LARGE SCALE GENOMIC DNA]</scope>
    <source>
        <strain evidence="9 10">FJI-L2-BK-P2</strain>
    </source>
</reference>
<dbReference type="GO" id="GO:0034982">
    <property type="term" value="P:mitochondrial protein processing"/>
    <property type="evidence" value="ECO:0007669"/>
    <property type="project" value="TreeGrafter"/>
</dbReference>
<keyword evidence="10" id="KW-1185">Reference proteome</keyword>
<feature type="region of interest" description="Disordered" evidence="7">
    <location>
        <begin position="350"/>
        <end position="372"/>
    </location>
</feature>
<evidence type="ECO:0000313" key="9">
    <source>
        <dbReference type="EMBL" id="KAK5950212.1"/>
    </source>
</evidence>
<feature type="domain" description="Peptidase M48" evidence="8">
    <location>
        <begin position="136"/>
        <end position="313"/>
    </location>
</feature>